<dbReference type="PROSITE" id="PS50157">
    <property type="entry name" value="ZINC_FINGER_C2H2_2"/>
    <property type="match status" value="2"/>
</dbReference>
<dbReference type="Gene3D" id="3.30.160.60">
    <property type="entry name" value="Classic Zinc Finger"/>
    <property type="match status" value="1"/>
</dbReference>
<keyword evidence="1" id="KW-0862">Zinc</keyword>
<evidence type="ECO:0000256" key="2">
    <source>
        <dbReference type="SAM" id="MobiDB-lite"/>
    </source>
</evidence>
<reference evidence="4 5" key="1">
    <citation type="submission" date="2024-10" db="EMBL/GenBank/DDBJ databases">
        <authorList>
            <person name="Kim D."/>
        </authorList>
    </citation>
    <scope>NUCLEOTIDE SEQUENCE [LARGE SCALE GENOMIC DNA]</scope>
    <source>
        <strain evidence="4">BH-2024</strain>
    </source>
</reference>
<dbReference type="GO" id="GO:0008270">
    <property type="term" value="F:zinc ion binding"/>
    <property type="evidence" value="ECO:0007669"/>
    <property type="project" value="UniProtKB-KW"/>
</dbReference>
<dbReference type="InterPro" id="IPR013087">
    <property type="entry name" value="Znf_C2H2_type"/>
</dbReference>
<organism evidence="4 5">
    <name type="scientific">Heterodera trifolii</name>
    <dbReference type="NCBI Taxonomy" id="157864"/>
    <lineage>
        <taxon>Eukaryota</taxon>
        <taxon>Metazoa</taxon>
        <taxon>Ecdysozoa</taxon>
        <taxon>Nematoda</taxon>
        <taxon>Chromadorea</taxon>
        <taxon>Rhabditida</taxon>
        <taxon>Tylenchina</taxon>
        <taxon>Tylenchomorpha</taxon>
        <taxon>Tylenchoidea</taxon>
        <taxon>Heteroderidae</taxon>
        <taxon>Heteroderinae</taxon>
        <taxon>Heterodera</taxon>
    </lineage>
</organism>
<evidence type="ECO:0000259" key="3">
    <source>
        <dbReference type="PROSITE" id="PS50157"/>
    </source>
</evidence>
<feature type="region of interest" description="Disordered" evidence="2">
    <location>
        <begin position="269"/>
        <end position="307"/>
    </location>
</feature>
<protein>
    <recommendedName>
        <fullName evidence="3">C2H2-type domain-containing protein</fullName>
    </recommendedName>
</protein>
<proteinExistence type="predicted"/>
<dbReference type="SMART" id="SM00355">
    <property type="entry name" value="ZnF_C2H2"/>
    <property type="match status" value="2"/>
</dbReference>
<dbReference type="InterPro" id="IPR036236">
    <property type="entry name" value="Znf_C2H2_sf"/>
</dbReference>
<name>A0ABD2LN23_9BILA</name>
<feature type="domain" description="C2H2-type" evidence="3">
    <location>
        <begin position="493"/>
        <end position="523"/>
    </location>
</feature>
<sequence length="564" mass="63617">MSLSELFLKELIMVQKIHRDLISGPNPVNLAQLYNNFGATNCAPLTRTNGTEIGQIGHGQQRQSPIGTNLASSSRQTQIWPNGLHLQQFRTDEKRMPNSLQASHVTASGVLAPINSLSQHHKNTIVQKNLPANKKDQNAKVNEQFDQQSTSNATQIPFELAQIVAKSDQQQEKNETILNRKTSNSMPKIEGKKLENLNQGAVNDQEIDENDMLIDIETIDPFDQPEPSKRLFVDRIQPNWNDRRQCLNEINSESVGTSSSFERSTIYGSAGNESASSSSSSSFDHCDQKANGETDESATTDKSSTKIDHLDNDWEEFANCKKNAGIKAEMIENEEIENKSCKEKIWIKEEVSEFDQMVENEQNAKENGKTESANDENENGAAKENKKFNRNKKITVQNSTRKCEWSECELEFENDNKLYDHLKTTHINELIEKNKEKMDANDLPNLKNTDDEEKFACKWGDCDLPARRGNTQRKIDWLLNHIFVCHLPKAETHVCVFFGCQMRFRRLTALNNHLHTVHAESIPPKKKVVWLTDNPSVDNPSVVNPSVDNPSVSGQSVSGQSVSN</sequence>
<dbReference type="AlphaFoldDB" id="A0ABD2LN23"/>
<keyword evidence="1" id="KW-0479">Metal-binding</keyword>
<dbReference type="SUPFAM" id="SSF57667">
    <property type="entry name" value="beta-beta-alpha zinc fingers"/>
    <property type="match status" value="1"/>
</dbReference>
<feature type="domain" description="C2H2-type" evidence="3">
    <location>
        <begin position="401"/>
        <end position="431"/>
    </location>
</feature>
<keyword evidence="5" id="KW-1185">Reference proteome</keyword>
<keyword evidence="1" id="KW-0863">Zinc-finger</keyword>
<evidence type="ECO:0000313" key="4">
    <source>
        <dbReference type="EMBL" id="KAL3116648.1"/>
    </source>
</evidence>
<dbReference type="Proteomes" id="UP001620626">
    <property type="component" value="Unassembled WGS sequence"/>
</dbReference>
<comment type="caution">
    <text evidence="4">The sequence shown here is derived from an EMBL/GenBank/DDBJ whole genome shotgun (WGS) entry which is preliminary data.</text>
</comment>
<evidence type="ECO:0000313" key="5">
    <source>
        <dbReference type="Proteomes" id="UP001620626"/>
    </source>
</evidence>
<accession>A0ABD2LN23</accession>
<dbReference type="EMBL" id="JBICBT010000355">
    <property type="protein sequence ID" value="KAL3116648.1"/>
    <property type="molecule type" value="Genomic_DNA"/>
</dbReference>
<evidence type="ECO:0000256" key="1">
    <source>
        <dbReference type="PROSITE-ProRule" id="PRU00042"/>
    </source>
</evidence>
<feature type="region of interest" description="Disordered" evidence="2">
    <location>
        <begin position="361"/>
        <end position="391"/>
    </location>
</feature>
<dbReference type="PROSITE" id="PS00028">
    <property type="entry name" value="ZINC_FINGER_C2H2_1"/>
    <property type="match status" value="2"/>
</dbReference>
<gene>
    <name evidence="4" type="ORF">niasHT_001395</name>
</gene>
<feature type="region of interest" description="Disordered" evidence="2">
    <location>
        <begin position="539"/>
        <end position="564"/>
    </location>
</feature>